<evidence type="ECO:0000259" key="6">
    <source>
        <dbReference type="Pfam" id="PF07980"/>
    </source>
</evidence>
<dbReference type="InterPro" id="IPR012944">
    <property type="entry name" value="SusD_RagB_dom"/>
</dbReference>
<evidence type="ECO:0000313" key="8">
    <source>
        <dbReference type="EMBL" id="GEO23984.1"/>
    </source>
</evidence>
<proteinExistence type="inferred from homology"/>
<dbReference type="Pfam" id="PF07980">
    <property type="entry name" value="SusD_RagB"/>
    <property type="match status" value="1"/>
</dbReference>
<keyword evidence="3" id="KW-0732">Signal</keyword>
<dbReference type="Pfam" id="PF14322">
    <property type="entry name" value="SusD-like_3"/>
    <property type="match status" value="1"/>
</dbReference>
<comment type="similarity">
    <text evidence="2">Belongs to the SusD family.</text>
</comment>
<dbReference type="InterPro" id="IPR011990">
    <property type="entry name" value="TPR-like_helical_dom_sf"/>
</dbReference>
<dbReference type="AlphaFoldDB" id="A0A512CID7"/>
<dbReference type="Gene3D" id="1.25.40.390">
    <property type="match status" value="1"/>
</dbReference>
<keyword evidence="5" id="KW-0998">Cell outer membrane</keyword>
<evidence type="ECO:0000256" key="1">
    <source>
        <dbReference type="ARBA" id="ARBA00004442"/>
    </source>
</evidence>
<evidence type="ECO:0000256" key="4">
    <source>
        <dbReference type="ARBA" id="ARBA00023136"/>
    </source>
</evidence>
<evidence type="ECO:0000259" key="7">
    <source>
        <dbReference type="Pfam" id="PF14322"/>
    </source>
</evidence>
<dbReference type="InterPro" id="IPR033985">
    <property type="entry name" value="SusD-like_N"/>
</dbReference>
<dbReference type="GO" id="GO:0009279">
    <property type="term" value="C:cell outer membrane"/>
    <property type="evidence" value="ECO:0007669"/>
    <property type="project" value="UniProtKB-SubCell"/>
</dbReference>
<evidence type="ECO:0000256" key="2">
    <source>
        <dbReference type="ARBA" id="ARBA00006275"/>
    </source>
</evidence>
<feature type="domain" description="RagB/SusD" evidence="6">
    <location>
        <begin position="288"/>
        <end position="592"/>
    </location>
</feature>
<reference evidence="8 9" key="1">
    <citation type="submission" date="2019-07" db="EMBL/GenBank/DDBJ databases">
        <title>Whole genome shotgun sequence of Cyclobacterium qasimii NBRC 106168.</title>
        <authorList>
            <person name="Hosoyama A."/>
            <person name="Uohara A."/>
            <person name="Ohji S."/>
            <person name="Ichikawa N."/>
        </authorList>
    </citation>
    <scope>NUCLEOTIDE SEQUENCE [LARGE SCALE GENOMIC DNA]</scope>
    <source>
        <strain evidence="8 9">NBRC 106168</strain>
    </source>
</reference>
<dbReference type="SUPFAM" id="SSF48452">
    <property type="entry name" value="TPR-like"/>
    <property type="match status" value="1"/>
</dbReference>
<accession>A0A512CID7</accession>
<sequence length="592" mass="67981">MTSCVEEVLEKAPLDRYAEELVWSDINLANSYLNTAYRNMSSGFNSNLNLAGVSDHTFFIHIYGTDVYVQGNITPSNMGPFNHTRFRFLNWQLFDNIQIINTFLENIDKVVENTEENEREAAQIKAEILKGEAFFLRAFAYAQMARTFGGLPILTEPFGIGDDYLGTARGSFEETIDFIVQDCDNAASLLLPKEEMEMGRATKGAALALKSRILLFAASDLTADGTAENKYVGYENPDRTALWLAAKNAAKAVIDMNAYSLADFGAPDKEAVANNYYDFFRQTDLSNNEVIWGKMFVADVGERHRNNLWQGPNGLSNYGSNNPTQDLVDTYQMEDGSSFSDHFTLDENSYYQNISDKFQNENPYYHREPRFYGSILYDSANWQPRFSDLQERDPLGIYDRRTRITTQGGNEVSSLVGIDTRQGPVHSWNAGYTGYLMKKMMDHEVIGKDQYNENVWIWMRYAEIILDYAEASLELGDSQEATTYINMIRNRAGMPDFTGDIEEALRYEREIEFTFENIRWFDIRRWKILEEKLGDAKGIEIVETRNLDEGTVNTIWRRLTVQDRTVHKKMYWIPIPNDEMNKAPHLVQNPGY</sequence>
<feature type="domain" description="SusD-like N-terminal" evidence="7">
    <location>
        <begin position="91"/>
        <end position="215"/>
    </location>
</feature>
<comment type="caution">
    <text evidence="8">The sequence shown here is derived from an EMBL/GenBank/DDBJ whole genome shotgun (WGS) entry which is preliminary data.</text>
</comment>
<dbReference type="Proteomes" id="UP000321301">
    <property type="component" value="Unassembled WGS sequence"/>
</dbReference>
<evidence type="ECO:0000313" key="9">
    <source>
        <dbReference type="Proteomes" id="UP000321301"/>
    </source>
</evidence>
<evidence type="ECO:0000256" key="5">
    <source>
        <dbReference type="ARBA" id="ARBA00023237"/>
    </source>
</evidence>
<name>A0A512CID7_9BACT</name>
<gene>
    <name evidence="8" type="ORF">CQA01_45180</name>
</gene>
<keyword evidence="4" id="KW-0472">Membrane</keyword>
<dbReference type="EMBL" id="BJYV01000032">
    <property type="protein sequence ID" value="GEO23984.1"/>
    <property type="molecule type" value="Genomic_DNA"/>
</dbReference>
<organism evidence="8 9">
    <name type="scientific">Cyclobacterium qasimii</name>
    <dbReference type="NCBI Taxonomy" id="1350429"/>
    <lineage>
        <taxon>Bacteria</taxon>
        <taxon>Pseudomonadati</taxon>
        <taxon>Bacteroidota</taxon>
        <taxon>Cytophagia</taxon>
        <taxon>Cytophagales</taxon>
        <taxon>Cyclobacteriaceae</taxon>
        <taxon>Cyclobacterium</taxon>
    </lineage>
</organism>
<comment type="subcellular location">
    <subcellularLocation>
        <location evidence="1">Cell outer membrane</location>
    </subcellularLocation>
</comment>
<evidence type="ECO:0000256" key="3">
    <source>
        <dbReference type="ARBA" id="ARBA00022729"/>
    </source>
</evidence>
<protein>
    <submittedName>
        <fullName evidence="8">Membrane protein</fullName>
    </submittedName>
</protein>
<keyword evidence="9" id="KW-1185">Reference proteome</keyword>